<name>A0A0V1GXF0_9BILA</name>
<proteinExistence type="predicted"/>
<dbReference type="EMBL" id="JYDP01000208">
    <property type="protein sequence ID" value="KRZ02994.1"/>
    <property type="molecule type" value="Genomic_DNA"/>
</dbReference>
<evidence type="ECO:0000313" key="1">
    <source>
        <dbReference type="EMBL" id="KRZ02994.1"/>
    </source>
</evidence>
<dbReference type="Proteomes" id="UP000055024">
    <property type="component" value="Unassembled WGS sequence"/>
</dbReference>
<organism evidence="1 2">
    <name type="scientific">Trichinella zimbabwensis</name>
    <dbReference type="NCBI Taxonomy" id="268475"/>
    <lineage>
        <taxon>Eukaryota</taxon>
        <taxon>Metazoa</taxon>
        <taxon>Ecdysozoa</taxon>
        <taxon>Nematoda</taxon>
        <taxon>Enoplea</taxon>
        <taxon>Dorylaimia</taxon>
        <taxon>Trichinellida</taxon>
        <taxon>Trichinellidae</taxon>
        <taxon>Trichinella</taxon>
    </lineage>
</organism>
<gene>
    <name evidence="1" type="ORF">T11_14020</name>
</gene>
<keyword evidence="2" id="KW-1185">Reference proteome</keyword>
<dbReference type="OrthoDB" id="5938277at2759"/>
<protein>
    <submittedName>
        <fullName evidence="1">Uncharacterized protein</fullName>
    </submittedName>
</protein>
<accession>A0A0V1GXF0</accession>
<sequence length="201" mass="22592">MSRNACFSAIDRASWRGTGIDEDTNAHRLVSFTSVPLEQILQHCICADCAHSLTESTAYALGRPDNLWAVTHLSLSCRLEYIKSTKNEKSLTENSLKSMSSSKTFFRNFGESGQLEQEILGKFLAGNGFCIKKHVAGQTLKIFLAILGNLVNRTAKFSENVEREMDSVLKSVLQKIFESMVTRSTIQFHYIVDHIGTIWKH</sequence>
<dbReference type="AlphaFoldDB" id="A0A0V1GXF0"/>
<evidence type="ECO:0000313" key="2">
    <source>
        <dbReference type="Proteomes" id="UP000055024"/>
    </source>
</evidence>
<comment type="caution">
    <text evidence="1">The sequence shown here is derived from an EMBL/GenBank/DDBJ whole genome shotgun (WGS) entry which is preliminary data.</text>
</comment>
<reference evidence="1 2" key="1">
    <citation type="submission" date="2015-01" db="EMBL/GenBank/DDBJ databases">
        <title>Evolution of Trichinella species and genotypes.</title>
        <authorList>
            <person name="Korhonen P.K."/>
            <person name="Edoardo P."/>
            <person name="Giuseppe L.R."/>
            <person name="Gasser R.B."/>
        </authorList>
    </citation>
    <scope>NUCLEOTIDE SEQUENCE [LARGE SCALE GENOMIC DNA]</scope>
    <source>
        <strain evidence="1">ISS1029</strain>
    </source>
</reference>